<dbReference type="EMBL" id="KN880471">
    <property type="protein sequence ID" value="KIY70246.1"/>
    <property type="molecule type" value="Genomic_DNA"/>
</dbReference>
<dbReference type="InterPro" id="IPR051781">
    <property type="entry name" value="Metallo-dep_Hydrolase"/>
</dbReference>
<dbReference type="PANTHER" id="PTHR43135:SF3">
    <property type="entry name" value="ALPHA-D-RIBOSE 1-METHYLPHOSPHONATE 5-TRIPHOSPHATE DIPHOSPHATASE"/>
    <property type="match status" value="1"/>
</dbReference>
<reference evidence="2 3" key="1">
    <citation type="journal article" date="2015" name="Fungal Genet. Biol.">
        <title>Evolution of novel wood decay mechanisms in Agaricales revealed by the genome sequences of Fistulina hepatica and Cylindrobasidium torrendii.</title>
        <authorList>
            <person name="Floudas D."/>
            <person name="Held B.W."/>
            <person name="Riley R."/>
            <person name="Nagy L.G."/>
            <person name="Koehler G."/>
            <person name="Ransdell A.S."/>
            <person name="Younus H."/>
            <person name="Chow J."/>
            <person name="Chiniquy J."/>
            <person name="Lipzen A."/>
            <person name="Tritt A."/>
            <person name="Sun H."/>
            <person name="Haridas S."/>
            <person name="LaButti K."/>
            <person name="Ohm R.A."/>
            <person name="Kues U."/>
            <person name="Blanchette R.A."/>
            <person name="Grigoriev I.V."/>
            <person name="Minto R.E."/>
            <person name="Hibbett D.S."/>
        </authorList>
    </citation>
    <scope>NUCLEOTIDE SEQUENCE [LARGE SCALE GENOMIC DNA]</scope>
    <source>
        <strain evidence="2 3">FP15055 ss-10</strain>
    </source>
</reference>
<dbReference type="InterPro" id="IPR032466">
    <property type="entry name" value="Metal_Hydrolase"/>
</dbReference>
<evidence type="ECO:0000313" key="2">
    <source>
        <dbReference type="EMBL" id="KIY70246.1"/>
    </source>
</evidence>
<dbReference type="SUPFAM" id="SSF51556">
    <property type="entry name" value="Metallo-dependent hydrolases"/>
    <property type="match status" value="1"/>
</dbReference>
<dbReference type="Proteomes" id="UP000054007">
    <property type="component" value="Unassembled WGS sequence"/>
</dbReference>
<dbReference type="InterPro" id="IPR006680">
    <property type="entry name" value="Amidohydro-rel"/>
</dbReference>
<dbReference type="Pfam" id="PF01979">
    <property type="entry name" value="Amidohydro_1"/>
    <property type="match status" value="1"/>
</dbReference>
<dbReference type="Gene3D" id="2.30.40.10">
    <property type="entry name" value="Urease, subunit C, domain 1"/>
    <property type="match status" value="2"/>
</dbReference>
<name>A0A0D7BKX2_9AGAR</name>
<dbReference type="Gene3D" id="3.20.20.140">
    <property type="entry name" value="Metal-dependent hydrolases"/>
    <property type="match status" value="1"/>
</dbReference>
<dbReference type="STRING" id="1314674.A0A0D7BKX2"/>
<gene>
    <name evidence="2" type="ORF">CYLTODRAFT_430064</name>
</gene>
<proteinExistence type="predicted"/>
<dbReference type="PANTHER" id="PTHR43135">
    <property type="entry name" value="ALPHA-D-RIBOSE 1-METHYLPHOSPHONATE 5-TRIPHOSPHATE DIPHOSPHATASE"/>
    <property type="match status" value="1"/>
</dbReference>
<sequence length="453" mass="49341">MKTPSSPSLPFNPADTVLLIAGKLFDSEKLEFLERQGVLISRRTGLILKVFPYTDEASNQYETIDLSHLTVLPGFVDVHVHLFVHSYAEASWNDQITKESLAERVVRATVHAKKTLMAGYTTVRDLGTEGAGDADVGLRKCLAGPNPIIPGPRYFIANRAIVAPGSYGPKSSLHVNQEGVDGNIAAQVAGGVDACVQAVRQQISAGADWIKVNYRTRSRVSDVSTYISDTSTTSFTQAEVHAMLDIASQHGVKVAMHAHNASAAAPYAGLVDSVEHSPGREALQYNGTKTVWVPTLAAYYITAQRGEMPQRWERMRETFLEALALGMDNIACGGDTEMKLMRRLGADYRKVLQWGTLGGWKCVRPKHWKETGGRGGDNERYFGAVKSGWAADIIAVEGDLETDFEGTIDRVQFVMRGGKVYKANGKFVEDNIGNVYLGPPPRTGGTGWASPRP</sequence>
<dbReference type="AlphaFoldDB" id="A0A0D7BKX2"/>
<evidence type="ECO:0000259" key="1">
    <source>
        <dbReference type="Pfam" id="PF01979"/>
    </source>
</evidence>
<dbReference type="OrthoDB" id="5595695at2759"/>
<dbReference type="SUPFAM" id="SSF51338">
    <property type="entry name" value="Composite domain of metallo-dependent hydrolases"/>
    <property type="match status" value="1"/>
</dbReference>
<feature type="domain" description="Amidohydrolase-related" evidence="1">
    <location>
        <begin position="70"/>
        <end position="420"/>
    </location>
</feature>
<organism evidence="2 3">
    <name type="scientific">Cylindrobasidium torrendii FP15055 ss-10</name>
    <dbReference type="NCBI Taxonomy" id="1314674"/>
    <lineage>
        <taxon>Eukaryota</taxon>
        <taxon>Fungi</taxon>
        <taxon>Dikarya</taxon>
        <taxon>Basidiomycota</taxon>
        <taxon>Agaricomycotina</taxon>
        <taxon>Agaricomycetes</taxon>
        <taxon>Agaricomycetidae</taxon>
        <taxon>Agaricales</taxon>
        <taxon>Marasmiineae</taxon>
        <taxon>Physalacriaceae</taxon>
        <taxon>Cylindrobasidium</taxon>
    </lineage>
</organism>
<evidence type="ECO:0000313" key="3">
    <source>
        <dbReference type="Proteomes" id="UP000054007"/>
    </source>
</evidence>
<protein>
    <recommendedName>
        <fullName evidence="1">Amidohydrolase-related domain-containing protein</fullName>
    </recommendedName>
</protein>
<accession>A0A0D7BKX2</accession>
<dbReference type="GO" id="GO:0016810">
    <property type="term" value="F:hydrolase activity, acting on carbon-nitrogen (but not peptide) bonds"/>
    <property type="evidence" value="ECO:0007669"/>
    <property type="project" value="InterPro"/>
</dbReference>
<keyword evidence="3" id="KW-1185">Reference proteome</keyword>
<dbReference type="InterPro" id="IPR011059">
    <property type="entry name" value="Metal-dep_hydrolase_composite"/>
</dbReference>